<proteinExistence type="predicted"/>
<dbReference type="CDD" id="cd07067">
    <property type="entry name" value="HP_PGM_like"/>
    <property type="match status" value="1"/>
</dbReference>
<accession>A0A919CGG3</accession>
<name>A0A919CGG3_9ACTN</name>
<dbReference type="SUPFAM" id="SSF53254">
    <property type="entry name" value="Phosphoglycerate mutase-like"/>
    <property type="match status" value="1"/>
</dbReference>
<feature type="region of interest" description="Disordered" evidence="1">
    <location>
        <begin position="211"/>
        <end position="230"/>
    </location>
</feature>
<dbReference type="SMART" id="SM00855">
    <property type="entry name" value="PGAM"/>
    <property type="match status" value="1"/>
</dbReference>
<dbReference type="InterPro" id="IPR050275">
    <property type="entry name" value="PGM_Phosphatase"/>
</dbReference>
<evidence type="ECO:0000313" key="3">
    <source>
        <dbReference type="Proteomes" id="UP000654947"/>
    </source>
</evidence>
<dbReference type="GO" id="GO:0016853">
    <property type="term" value="F:isomerase activity"/>
    <property type="evidence" value="ECO:0007669"/>
    <property type="project" value="UniProtKB-KW"/>
</dbReference>
<dbReference type="GO" id="GO:0005737">
    <property type="term" value="C:cytoplasm"/>
    <property type="evidence" value="ECO:0007669"/>
    <property type="project" value="TreeGrafter"/>
</dbReference>
<dbReference type="InterPro" id="IPR001345">
    <property type="entry name" value="PG/BPGM_mutase_AS"/>
</dbReference>
<comment type="caution">
    <text evidence="2">The sequence shown here is derived from an EMBL/GenBank/DDBJ whole genome shotgun (WGS) entry which is preliminary data.</text>
</comment>
<dbReference type="PANTHER" id="PTHR48100">
    <property type="entry name" value="BROAD-SPECIFICITY PHOSPHATASE YOR283W-RELATED"/>
    <property type="match status" value="1"/>
</dbReference>
<evidence type="ECO:0000256" key="1">
    <source>
        <dbReference type="SAM" id="MobiDB-lite"/>
    </source>
</evidence>
<dbReference type="InterPro" id="IPR013078">
    <property type="entry name" value="His_Pase_superF_clade-1"/>
</dbReference>
<organism evidence="2 3">
    <name type="scientific">Nocardiopsis kunsanensis</name>
    <dbReference type="NCBI Taxonomy" id="141693"/>
    <lineage>
        <taxon>Bacteria</taxon>
        <taxon>Bacillati</taxon>
        <taxon>Actinomycetota</taxon>
        <taxon>Actinomycetes</taxon>
        <taxon>Streptosporangiales</taxon>
        <taxon>Nocardiopsidaceae</taxon>
        <taxon>Nocardiopsis</taxon>
    </lineage>
</organism>
<reference evidence="2 3" key="1">
    <citation type="journal article" date="2014" name="Int. J. Syst. Evol. Microbiol.">
        <title>Complete genome sequence of Corynebacterium casei LMG S-19264T (=DSM 44701T), isolated from a smear-ripened cheese.</title>
        <authorList>
            <consortium name="US DOE Joint Genome Institute (JGI-PGF)"/>
            <person name="Walter F."/>
            <person name="Albersmeier A."/>
            <person name="Kalinowski J."/>
            <person name="Ruckert C."/>
        </authorList>
    </citation>
    <scope>NUCLEOTIDE SEQUENCE [LARGE SCALE GENOMIC DNA]</scope>
    <source>
        <strain evidence="2 3">KCTC 19473</strain>
    </source>
</reference>
<sequence length="230" mass="24511">MRVYLLRHGQTPSNVAGLLDTDAPGPGLTPLGERQAEALPGAFGDRRLDALVVSTLERTRLTAGPLAHGLGLEPLVLDGLREVEAGDLEMSSDRADHHTYVTTAFAWARGDLDRRIPGGPDGHTFLGRFDRSLEQIASRGWEDVALVSHGAAIRSWASARVSGTDLETIEHTPLANTGLVEIEGDPDAGWRLVDWTSRPFGGAHLTTLQADDPTGEAVEADDPTGEAVEA</sequence>
<dbReference type="Pfam" id="PF00300">
    <property type="entry name" value="His_Phos_1"/>
    <property type="match status" value="1"/>
</dbReference>
<dbReference type="RefSeq" id="WP_193517637.1">
    <property type="nucleotide sequence ID" value="NZ_BMXL01000005.1"/>
</dbReference>
<keyword evidence="2" id="KW-0413">Isomerase</keyword>
<dbReference type="PROSITE" id="PS00175">
    <property type="entry name" value="PG_MUTASE"/>
    <property type="match status" value="1"/>
</dbReference>
<feature type="compositionally biased region" description="Acidic residues" evidence="1">
    <location>
        <begin position="218"/>
        <end position="230"/>
    </location>
</feature>
<dbReference type="AlphaFoldDB" id="A0A919CGG3"/>
<evidence type="ECO:0000313" key="2">
    <source>
        <dbReference type="EMBL" id="GHD21621.1"/>
    </source>
</evidence>
<gene>
    <name evidence="2" type="ORF">GCM10007147_15250</name>
</gene>
<dbReference type="EMBL" id="BMXL01000005">
    <property type="protein sequence ID" value="GHD21621.1"/>
    <property type="molecule type" value="Genomic_DNA"/>
</dbReference>
<dbReference type="PANTHER" id="PTHR48100:SF58">
    <property type="entry name" value="PE-PGRS FAMILY PROTEIN PE_PGRS11"/>
    <property type="match status" value="1"/>
</dbReference>
<keyword evidence="3" id="KW-1185">Reference proteome</keyword>
<dbReference type="InterPro" id="IPR029033">
    <property type="entry name" value="His_PPase_superfam"/>
</dbReference>
<dbReference type="GO" id="GO:0016791">
    <property type="term" value="F:phosphatase activity"/>
    <property type="evidence" value="ECO:0007669"/>
    <property type="project" value="TreeGrafter"/>
</dbReference>
<dbReference type="Proteomes" id="UP000654947">
    <property type="component" value="Unassembled WGS sequence"/>
</dbReference>
<dbReference type="Gene3D" id="3.40.50.1240">
    <property type="entry name" value="Phosphoglycerate mutase-like"/>
    <property type="match status" value="1"/>
</dbReference>
<protein>
    <submittedName>
        <fullName evidence="2">Isomerase</fullName>
    </submittedName>
</protein>